<dbReference type="KEGG" id="dpu:SU48_10750"/>
<evidence type="ECO:0000256" key="1">
    <source>
        <dbReference type="SAM" id="Phobius"/>
    </source>
</evidence>
<dbReference type="AlphaFoldDB" id="A0A172TAY6"/>
<name>A0A172TAY6_9DEIO</name>
<keyword evidence="4" id="KW-1185">Reference proteome</keyword>
<dbReference type="Proteomes" id="UP000077363">
    <property type="component" value="Chromosome"/>
</dbReference>
<dbReference type="InterPro" id="IPR050469">
    <property type="entry name" value="Diguanylate_Cyclase"/>
</dbReference>
<evidence type="ECO:0000313" key="3">
    <source>
        <dbReference type="EMBL" id="ANE44170.1"/>
    </source>
</evidence>
<dbReference type="Pfam" id="PF00990">
    <property type="entry name" value="GGDEF"/>
    <property type="match status" value="1"/>
</dbReference>
<dbReference type="EMBL" id="CP011387">
    <property type="protein sequence ID" value="ANE44170.1"/>
    <property type="molecule type" value="Genomic_DNA"/>
</dbReference>
<sequence length="538" mass="57709">MLLTQIGTVTGVLLANRRGGEAVVQAQARQNLQKLVRVTADSARSYLQTSVQIVRITSSLIASGQTNAYDSGALSQTFGTLLDATPQLDAVLVGQPDGRFVFVRRDGAGQYIKVIEPPPQRRTTVTTLNEAGRVTSQSTPADPYDPRTRPWYTLAVARPGQIVWTAPYVFTSSQLPGITVSAVQQGLDGRELVVGVDMQLSGLTRMLQQVQLTPRARAFITDSDGHAIAASRAWPRRIQGRVPALTEVGDPALQALLDDGGVPSLAGEEGPSSEVTRRYLVGTEPYAAILRRVEVQPGISWVVGVYAPESDFTGELDGVFRQHLIIIAVMALLSALIAWPLAFSATQPFAALQRQATTDALTGLRNRASLLAQLSEDVRHKATNPHAGELGVVILDLDGFKAVNDTYGHAVGDEVLHAVGASLLSAARVGDTLGRLGGDEFALIVHGATREAVRLRVEGIMQAIMRRPMTVNEVPHQLGATAGLVFYEQAVAAPSTLEEIEEASHLLLLRADTALLRGKKREKGRVWLADEFGGPTVL</sequence>
<dbReference type="SUPFAM" id="SSF55073">
    <property type="entry name" value="Nucleotide cyclase"/>
    <property type="match status" value="1"/>
</dbReference>
<reference evidence="3 4" key="1">
    <citation type="submission" date="2015-01" db="EMBL/GenBank/DDBJ databases">
        <title>Deinococcus puniceus/DY1/ whole genome sequencing.</title>
        <authorList>
            <person name="Kim M.K."/>
            <person name="Srinivasan S."/>
            <person name="Lee J.-J."/>
        </authorList>
    </citation>
    <scope>NUCLEOTIDE SEQUENCE [LARGE SCALE GENOMIC DNA]</scope>
    <source>
        <strain evidence="3 4">DY1</strain>
    </source>
</reference>
<dbReference type="GO" id="GO:0005886">
    <property type="term" value="C:plasma membrane"/>
    <property type="evidence" value="ECO:0007669"/>
    <property type="project" value="TreeGrafter"/>
</dbReference>
<dbReference type="STRING" id="1182568.SU48_10750"/>
<proteinExistence type="predicted"/>
<accession>A0A172TAY6</accession>
<dbReference type="InterPro" id="IPR000160">
    <property type="entry name" value="GGDEF_dom"/>
</dbReference>
<dbReference type="PANTHER" id="PTHR45138:SF9">
    <property type="entry name" value="DIGUANYLATE CYCLASE DGCM-RELATED"/>
    <property type="match status" value="1"/>
</dbReference>
<evidence type="ECO:0000313" key="4">
    <source>
        <dbReference type="Proteomes" id="UP000077363"/>
    </source>
</evidence>
<dbReference type="InterPro" id="IPR029787">
    <property type="entry name" value="Nucleotide_cyclase"/>
</dbReference>
<dbReference type="GO" id="GO:1902201">
    <property type="term" value="P:negative regulation of bacterial-type flagellum-dependent cell motility"/>
    <property type="evidence" value="ECO:0007669"/>
    <property type="project" value="TreeGrafter"/>
</dbReference>
<dbReference type="Gene3D" id="3.30.450.20">
    <property type="entry name" value="PAS domain"/>
    <property type="match status" value="3"/>
</dbReference>
<dbReference type="PANTHER" id="PTHR45138">
    <property type="entry name" value="REGULATORY COMPONENTS OF SENSORY TRANSDUCTION SYSTEM"/>
    <property type="match status" value="1"/>
</dbReference>
<dbReference type="NCBIfam" id="TIGR00254">
    <property type="entry name" value="GGDEF"/>
    <property type="match status" value="1"/>
</dbReference>
<evidence type="ECO:0000259" key="2">
    <source>
        <dbReference type="PROSITE" id="PS50887"/>
    </source>
</evidence>
<dbReference type="SMART" id="SM00267">
    <property type="entry name" value="GGDEF"/>
    <property type="match status" value="1"/>
</dbReference>
<keyword evidence="1" id="KW-0812">Transmembrane</keyword>
<dbReference type="PROSITE" id="PS50887">
    <property type="entry name" value="GGDEF"/>
    <property type="match status" value="1"/>
</dbReference>
<feature type="transmembrane region" description="Helical" evidence="1">
    <location>
        <begin position="324"/>
        <end position="345"/>
    </location>
</feature>
<dbReference type="PATRIC" id="fig|1182568.3.peg.2231"/>
<protein>
    <recommendedName>
        <fullName evidence="2">GGDEF domain-containing protein</fullName>
    </recommendedName>
</protein>
<dbReference type="GO" id="GO:0043709">
    <property type="term" value="P:cell adhesion involved in single-species biofilm formation"/>
    <property type="evidence" value="ECO:0007669"/>
    <property type="project" value="TreeGrafter"/>
</dbReference>
<keyword evidence="1" id="KW-0472">Membrane</keyword>
<feature type="domain" description="GGDEF" evidence="2">
    <location>
        <begin position="388"/>
        <end position="531"/>
    </location>
</feature>
<organism evidence="3 4">
    <name type="scientific">Deinococcus puniceus</name>
    <dbReference type="NCBI Taxonomy" id="1182568"/>
    <lineage>
        <taxon>Bacteria</taxon>
        <taxon>Thermotogati</taxon>
        <taxon>Deinococcota</taxon>
        <taxon>Deinococci</taxon>
        <taxon>Deinococcales</taxon>
        <taxon>Deinococcaceae</taxon>
        <taxon>Deinococcus</taxon>
    </lineage>
</organism>
<gene>
    <name evidence="3" type="ORF">SU48_10750</name>
</gene>
<dbReference type="InterPro" id="IPR043128">
    <property type="entry name" value="Rev_trsase/Diguanyl_cyclase"/>
</dbReference>
<keyword evidence="1" id="KW-1133">Transmembrane helix</keyword>
<dbReference type="Gene3D" id="3.30.70.270">
    <property type="match status" value="1"/>
</dbReference>
<dbReference type="CDD" id="cd01949">
    <property type="entry name" value="GGDEF"/>
    <property type="match status" value="1"/>
</dbReference>
<dbReference type="GO" id="GO:0052621">
    <property type="term" value="F:diguanylate cyclase activity"/>
    <property type="evidence" value="ECO:0007669"/>
    <property type="project" value="TreeGrafter"/>
</dbReference>